<proteinExistence type="inferred from homology"/>
<protein>
    <recommendedName>
        <fullName evidence="8">Geranylgeranyl transferase type-2 subunit beta</fullName>
        <ecNumber evidence="8">2.5.1.60</ecNumber>
    </recommendedName>
</protein>
<keyword evidence="12" id="KW-1185">Reference proteome</keyword>
<comment type="similarity">
    <text evidence="1 8">Belongs to the protein prenyltransferase subunit beta family.</text>
</comment>
<keyword evidence="3 8" id="KW-0808">Transferase</keyword>
<dbReference type="GO" id="GO:0046872">
    <property type="term" value="F:metal ion binding"/>
    <property type="evidence" value="ECO:0007669"/>
    <property type="project" value="UniProtKB-KW"/>
</dbReference>
<name>A0A5N5KFU8_9ROSI</name>
<dbReference type="PANTHER" id="PTHR11774:SF16">
    <property type="entry name" value="GERANYLGERANYL TRANSFERASE TYPE-2 SUBUNIT BETA 1-RELATED"/>
    <property type="match status" value="1"/>
</dbReference>
<dbReference type="SUPFAM" id="SSF48239">
    <property type="entry name" value="Terpenoid cyclases/Protein prenyltransferases"/>
    <property type="match status" value="1"/>
</dbReference>
<evidence type="ECO:0000256" key="3">
    <source>
        <dbReference type="ARBA" id="ARBA00022679"/>
    </source>
</evidence>
<dbReference type="InterPro" id="IPR026873">
    <property type="entry name" value="Ptb1"/>
</dbReference>
<feature type="transmembrane region" description="Helical" evidence="9">
    <location>
        <begin position="343"/>
        <end position="361"/>
    </location>
</feature>
<evidence type="ECO:0000256" key="7">
    <source>
        <dbReference type="ARBA" id="ARBA00047658"/>
    </source>
</evidence>
<dbReference type="Gene3D" id="1.50.10.20">
    <property type="match status" value="1"/>
</dbReference>
<dbReference type="InterPro" id="IPR001330">
    <property type="entry name" value="Prenyltrans"/>
</dbReference>
<dbReference type="PANTHER" id="PTHR11774">
    <property type="entry name" value="GERANYLGERANYL TRANSFERASE TYPE BETA SUBUNIT"/>
    <property type="match status" value="1"/>
</dbReference>
<dbReference type="InterPro" id="IPR045089">
    <property type="entry name" value="PGGT1B-like"/>
</dbReference>
<reference evidence="12" key="1">
    <citation type="journal article" date="2019" name="Gigascience">
        <title>De novo genome assembly of the endangered Acer yangbiense, a plant species with extremely small populations endemic to Yunnan Province, China.</title>
        <authorList>
            <person name="Yang J."/>
            <person name="Wariss H.M."/>
            <person name="Tao L."/>
            <person name="Zhang R."/>
            <person name="Yun Q."/>
            <person name="Hollingsworth P."/>
            <person name="Dao Z."/>
            <person name="Luo G."/>
            <person name="Guo H."/>
            <person name="Ma Y."/>
            <person name="Sun W."/>
        </authorList>
    </citation>
    <scope>NUCLEOTIDE SEQUENCE [LARGE SCALE GENOMIC DNA]</scope>
    <source>
        <strain evidence="12">cv. br00</strain>
    </source>
</reference>
<sequence>MGELVVDKHVKYILSVEKRKDSFESVVLEHLRMNGAYWGLTTLDLLGKLDALDSNEVIQWIMKCQHESGLLDLYSIMGGVAFCYAGGFAGNIGHDPHLLYTLSAVQVLALFDKLNVLDADKVANCILICFSSVTFEIVCPLFEILLFGSLKIKISSIPIQLIIGHPFLGLLNFMPDISGLQNEDGSFSGDEWGEVDSRFPYLAICCLSILHRLDKMNVEKAVNYIASCKNVDGGFGCTPGGESHAGQIFCCVGALAITGSLHHVDKDLLGWWLCERQVKSGGLNGRPEKLPDVCYSWWVLSSLIMIDRVHWINKDKLVKFILNCQDTENGGISDRPEDAVDVFHTYFGVAGSLMAFYYLLFHCKHFLKATRATNSTLNS</sequence>
<comment type="caution">
    <text evidence="11">The sequence shown here is derived from an EMBL/GenBank/DDBJ whole genome shotgun (WGS) entry which is preliminary data.</text>
</comment>
<dbReference type="GO" id="GO:0004663">
    <property type="term" value="F:Rab geranylgeranyltransferase activity"/>
    <property type="evidence" value="ECO:0007669"/>
    <property type="project" value="UniProtKB-UniRule"/>
</dbReference>
<organism evidence="11 12">
    <name type="scientific">Salix brachista</name>
    <dbReference type="NCBI Taxonomy" id="2182728"/>
    <lineage>
        <taxon>Eukaryota</taxon>
        <taxon>Viridiplantae</taxon>
        <taxon>Streptophyta</taxon>
        <taxon>Embryophyta</taxon>
        <taxon>Tracheophyta</taxon>
        <taxon>Spermatophyta</taxon>
        <taxon>Magnoliopsida</taxon>
        <taxon>eudicotyledons</taxon>
        <taxon>Gunneridae</taxon>
        <taxon>Pentapetalae</taxon>
        <taxon>rosids</taxon>
        <taxon>fabids</taxon>
        <taxon>Malpighiales</taxon>
        <taxon>Salicaceae</taxon>
        <taxon>Saliceae</taxon>
        <taxon>Salix</taxon>
    </lineage>
</organism>
<evidence type="ECO:0000256" key="4">
    <source>
        <dbReference type="ARBA" id="ARBA00022723"/>
    </source>
</evidence>
<comment type="catalytic activity">
    <reaction evidence="7 8">
        <text>geranylgeranyl diphosphate + L-cysteinyl-[protein] = S-geranylgeranyl-L-cysteinyl-[protein] + diphosphate</text>
        <dbReference type="Rhea" id="RHEA:21240"/>
        <dbReference type="Rhea" id="RHEA-COMP:10131"/>
        <dbReference type="Rhea" id="RHEA-COMP:11537"/>
        <dbReference type="ChEBI" id="CHEBI:29950"/>
        <dbReference type="ChEBI" id="CHEBI:33019"/>
        <dbReference type="ChEBI" id="CHEBI:57533"/>
        <dbReference type="ChEBI" id="CHEBI:86021"/>
        <dbReference type="EC" id="2.5.1.60"/>
    </reaction>
</comment>
<keyword evidence="5" id="KW-0677">Repeat</keyword>
<gene>
    <name evidence="11" type="ORF">DKX38_019269</name>
</gene>
<keyword evidence="9" id="KW-1133">Transmembrane helix</keyword>
<comment type="function">
    <text evidence="8">Catalyzes the transfer of a geranylgeranyl moiety from geranylgeranyl diphosphate to both cysteines of proteins with the C-terminal sequence -XXCC, -XCXC and -CCXX.</text>
</comment>
<keyword evidence="2 8" id="KW-0637">Prenyltransferase</keyword>
<keyword evidence="9" id="KW-0472">Membrane</keyword>
<evidence type="ECO:0000256" key="1">
    <source>
        <dbReference type="ARBA" id="ARBA00010497"/>
    </source>
</evidence>
<keyword evidence="9" id="KW-0812">Transmembrane</keyword>
<evidence type="ECO:0000313" key="11">
    <source>
        <dbReference type="EMBL" id="KAB5529188.1"/>
    </source>
</evidence>
<dbReference type="CDD" id="cd02894">
    <property type="entry name" value="GGTase-II"/>
    <property type="match status" value="1"/>
</dbReference>
<evidence type="ECO:0000313" key="12">
    <source>
        <dbReference type="Proteomes" id="UP000326939"/>
    </source>
</evidence>
<evidence type="ECO:0000259" key="10">
    <source>
        <dbReference type="Pfam" id="PF00432"/>
    </source>
</evidence>
<accession>A0A5N5KFU8</accession>
<dbReference type="EC" id="2.5.1.60" evidence="8"/>
<dbReference type="AlphaFoldDB" id="A0A5N5KFU8"/>
<evidence type="ECO:0000256" key="9">
    <source>
        <dbReference type="SAM" id="Phobius"/>
    </source>
</evidence>
<feature type="domain" description="Prenyltransferase alpha-alpha toroid" evidence="10">
    <location>
        <begin position="5"/>
        <end position="129"/>
    </location>
</feature>
<evidence type="ECO:0000256" key="6">
    <source>
        <dbReference type="ARBA" id="ARBA00022833"/>
    </source>
</evidence>
<evidence type="ECO:0000256" key="8">
    <source>
        <dbReference type="RuleBase" id="RU365076"/>
    </source>
</evidence>
<comment type="cofactor">
    <cofactor evidence="8">
        <name>Zn(2+)</name>
        <dbReference type="ChEBI" id="CHEBI:29105"/>
    </cofactor>
    <text evidence="8">Binds 1 zinc ion per subunit.</text>
</comment>
<dbReference type="InterPro" id="IPR008930">
    <property type="entry name" value="Terpenoid_cyclase/PrenylTrfase"/>
</dbReference>
<keyword evidence="6 8" id="KW-0862">Zinc</keyword>
<evidence type="ECO:0000256" key="5">
    <source>
        <dbReference type="ARBA" id="ARBA00022737"/>
    </source>
</evidence>
<keyword evidence="4 8" id="KW-0479">Metal-binding</keyword>
<feature type="domain" description="Prenyltransferase alpha-alpha toroid" evidence="10">
    <location>
        <begin position="177"/>
        <end position="353"/>
    </location>
</feature>
<evidence type="ECO:0000256" key="2">
    <source>
        <dbReference type="ARBA" id="ARBA00022602"/>
    </source>
</evidence>
<dbReference type="Pfam" id="PF00432">
    <property type="entry name" value="Prenyltrans"/>
    <property type="match status" value="2"/>
</dbReference>
<dbReference type="EMBL" id="VDCV01000013">
    <property type="protein sequence ID" value="KAB5529188.1"/>
    <property type="molecule type" value="Genomic_DNA"/>
</dbReference>
<dbReference type="GO" id="GO:0005968">
    <property type="term" value="C:Rab-protein geranylgeranyltransferase complex"/>
    <property type="evidence" value="ECO:0007669"/>
    <property type="project" value="UniProtKB-UniRule"/>
</dbReference>
<dbReference type="Proteomes" id="UP000326939">
    <property type="component" value="Chromosome 13"/>
</dbReference>